<organism evidence="1 2">
    <name type="scientific">Lysobacter stagni</name>
    <dbReference type="NCBI Taxonomy" id="3045172"/>
    <lineage>
        <taxon>Bacteria</taxon>
        <taxon>Pseudomonadati</taxon>
        <taxon>Pseudomonadota</taxon>
        <taxon>Gammaproteobacteria</taxon>
        <taxon>Lysobacterales</taxon>
        <taxon>Lysobacteraceae</taxon>
        <taxon>Lysobacter</taxon>
    </lineage>
</organism>
<dbReference type="Proteomes" id="UP001321580">
    <property type="component" value="Unassembled WGS sequence"/>
</dbReference>
<dbReference type="RefSeq" id="WP_283213053.1">
    <property type="nucleotide sequence ID" value="NZ_JASGBI010000001.1"/>
</dbReference>
<name>A0ABT6XHP3_9GAMM</name>
<gene>
    <name evidence="1" type="ORF">QLQ15_12275</name>
</gene>
<sequence length="138" mass="15159">MGEILVRKLGHVRVLVVASVRKERCATATYCCVHGLGKRHIQIVDWRNIWWDGCTMNIDTDILTNPVARYVACFDSAYAAAAAAGISTEMLRRMRKRGYVTTRKRALVMAQACGFRVGATQLMALPPPGGSMVQTSGD</sequence>
<evidence type="ECO:0000313" key="1">
    <source>
        <dbReference type="EMBL" id="MDI9239680.1"/>
    </source>
</evidence>
<dbReference type="EMBL" id="JASGBI010000001">
    <property type="protein sequence ID" value="MDI9239680.1"/>
    <property type="molecule type" value="Genomic_DNA"/>
</dbReference>
<proteinExistence type="predicted"/>
<protein>
    <submittedName>
        <fullName evidence="1">Uncharacterized protein</fullName>
    </submittedName>
</protein>
<accession>A0ABT6XHP3</accession>
<reference evidence="1 2" key="1">
    <citation type="submission" date="2023-05" db="EMBL/GenBank/DDBJ databases">
        <title>Lysobacter sp. strain LF1 Genome sequencing and assembly.</title>
        <authorList>
            <person name="Jung Y."/>
        </authorList>
    </citation>
    <scope>NUCLEOTIDE SEQUENCE [LARGE SCALE GENOMIC DNA]</scope>
    <source>
        <strain evidence="1 2">LF1</strain>
    </source>
</reference>
<keyword evidence="2" id="KW-1185">Reference proteome</keyword>
<comment type="caution">
    <text evidence="1">The sequence shown here is derived from an EMBL/GenBank/DDBJ whole genome shotgun (WGS) entry which is preliminary data.</text>
</comment>
<evidence type="ECO:0000313" key="2">
    <source>
        <dbReference type="Proteomes" id="UP001321580"/>
    </source>
</evidence>